<dbReference type="RefSeq" id="WP_089270430.1">
    <property type="nucleotide sequence ID" value="NZ_FZNN01000008.1"/>
</dbReference>
<comment type="similarity">
    <text evidence="2">Belongs to the UPF0324 family.</text>
</comment>
<feature type="transmembrane region" description="Helical" evidence="7">
    <location>
        <begin position="226"/>
        <end position="244"/>
    </location>
</feature>
<keyword evidence="5 7" id="KW-1133">Transmembrane helix</keyword>
<evidence type="ECO:0000256" key="2">
    <source>
        <dbReference type="ARBA" id="ARBA00007977"/>
    </source>
</evidence>
<feature type="transmembrane region" description="Helical" evidence="7">
    <location>
        <begin position="96"/>
        <end position="118"/>
    </location>
</feature>
<dbReference type="Proteomes" id="UP000198417">
    <property type="component" value="Unassembled WGS sequence"/>
</dbReference>
<organism evidence="8 9">
    <name type="scientific">Puniceibacterium sediminis</name>
    <dbReference type="NCBI Taxonomy" id="1608407"/>
    <lineage>
        <taxon>Bacteria</taxon>
        <taxon>Pseudomonadati</taxon>
        <taxon>Pseudomonadota</taxon>
        <taxon>Alphaproteobacteria</taxon>
        <taxon>Rhodobacterales</taxon>
        <taxon>Paracoccaceae</taxon>
        <taxon>Puniceibacterium</taxon>
    </lineage>
</organism>
<keyword evidence="4 7" id="KW-0812">Transmembrane</keyword>
<dbReference type="Pfam" id="PF03601">
    <property type="entry name" value="Cons_hypoth698"/>
    <property type="match status" value="1"/>
</dbReference>
<evidence type="ECO:0000256" key="3">
    <source>
        <dbReference type="ARBA" id="ARBA00022475"/>
    </source>
</evidence>
<proteinExistence type="inferred from homology"/>
<feature type="transmembrane region" description="Helical" evidence="7">
    <location>
        <begin position="43"/>
        <end position="59"/>
    </location>
</feature>
<reference evidence="8 9" key="1">
    <citation type="submission" date="2017-06" db="EMBL/GenBank/DDBJ databases">
        <authorList>
            <person name="Kim H.J."/>
            <person name="Triplett B.A."/>
        </authorList>
    </citation>
    <scope>NUCLEOTIDE SEQUENCE [LARGE SCALE GENOMIC DNA]</scope>
    <source>
        <strain evidence="8 9">DSM 29052</strain>
    </source>
</reference>
<evidence type="ECO:0000256" key="5">
    <source>
        <dbReference type="ARBA" id="ARBA00022989"/>
    </source>
</evidence>
<dbReference type="AlphaFoldDB" id="A0A238WWF4"/>
<comment type="subcellular location">
    <subcellularLocation>
        <location evidence="1">Cell membrane</location>
        <topology evidence="1">Multi-pass membrane protein</topology>
    </subcellularLocation>
</comment>
<feature type="transmembrane region" description="Helical" evidence="7">
    <location>
        <begin position="256"/>
        <end position="273"/>
    </location>
</feature>
<feature type="transmembrane region" description="Helical" evidence="7">
    <location>
        <begin position="71"/>
        <end position="90"/>
    </location>
</feature>
<feature type="transmembrane region" description="Helical" evidence="7">
    <location>
        <begin position="162"/>
        <end position="182"/>
    </location>
</feature>
<keyword evidence="6 7" id="KW-0472">Membrane</keyword>
<dbReference type="GO" id="GO:0005886">
    <property type="term" value="C:plasma membrane"/>
    <property type="evidence" value="ECO:0007669"/>
    <property type="project" value="UniProtKB-SubCell"/>
</dbReference>
<dbReference type="OrthoDB" id="5393513at2"/>
<evidence type="ECO:0000313" key="8">
    <source>
        <dbReference type="EMBL" id="SNR50965.1"/>
    </source>
</evidence>
<feature type="transmembrane region" description="Helical" evidence="7">
    <location>
        <begin position="130"/>
        <end position="150"/>
    </location>
</feature>
<sequence>MSAPELANRSRKAWARLHCFVPGLAVTATVSLAATFIAQRYDAPAMLFALLIGMALSFLSTDARARPGLEFAAGTLLKAGVALLGLAVSVATFRMLGLSAVISVVGLLVLSMSFGIWLGRRVGWSTEAAVVAAGAVSICGASAALALSALVQDRVPRSHTMAVIMIATGLSTLAMVFYPVLLHALGLSDWQTGFVIGASIHDVAQVIGAGFSVSDAVGETATLTKMMRVALLPVVLLIVSLTLSRRGQGARIGMPWFVVAFVVLFVLASLLPVTDAVRAVVSDLSRGLFILAISAIGLLSNVQDLRHVGGRVFGVLLATTTLLFTAAVALAFMFQS</sequence>
<feature type="transmembrane region" description="Helical" evidence="7">
    <location>
        <begin position="312"/>
        <end position="334"/>
    </location>
</feature>
<name>A0A238WWF4_9RHOB</name>
<accession>A0A238WWF4</accession>
<evidence type="ECO:0000256" key="7">
    <source>
        <dbReference type="SAM" id="Phobius"/>
    </source>
</evidence>
<feature type="transmembrane region" description="Helical" evidence="7">
    <location>
        <begin position="279"/>
        <end position="300"/>
    </location>
</feature>
<dbReference type="EMBL" id="FZNN01000008">
    <property type="protein sequence ID" value="SNR50965.1"/>
    <property type="molecule type" value="Genomic_DNA"/>
</dbReference>
<gene>
    <name evidence="8" type="ORF">SAMN06265370_1087</name>
</gene>
<keyword evidence="3" id="KW-1003">Cell membrane</keyword>
<protein>
    <submittedName>
        <fullName evidence="8">Conserved hypothetical integral membrane protein</fullName>
    </submittedName>
</protein>
<evidence type="ECO:0000256" key="4">
    <source>
        <dbReference type="ARBA" id="ARBA00022692"/>
    </source>
</evidence>
<dbReference type="InterPro" id="IPR018383">
    <property type="entry name" value="UPF0324_pro"/>
</dbReference>
<evidence type="ECO:0000313" key="9">
    <source>
        <dbReference type="Proteomes" id="UP000198417"/>
    </source>
</evidence>
<evidence type="ECO:0000256" key="1">
    <source>
        <dbReference type="ARBA" id="ARBA00004651"/>
    </source>
</evidence>
<evidence type="ECO:0000256" key="6">
    <source>
        <dbReference type="ARBA" id="ARBA00023136"/>
    </source>
</evidence>
<keyword evidence="9" id="KW-1185">Reference proteome</keyword>
<dbReference type="PANTHER" id="PTHR30106:SF2">
    <property type="entry name" value="UPF0324 INNER MEMBRANE PROTEIN YEIH"/>
    <property type="match status" value="1"/>
</dbReference>
<dbReference type="PANTHER" id="PTHR30106">
    <property type="entry name" value="INNER MEMBRANE PROTEIN YEIH-RELATED"/>
    <property type="match status" value="1"/>
</dbReference>